<keyword evidence="2" id="KW-0812">Transmembrane</keyword>
<reference evidence="3 4" key="1">
    <citation type="submission" date="2019-02" db="EMBL/GenBank/DDBJ databases">
        <title>Deep-cultivation of Planctomycetes and their phenomic and genomic characterization uncovers novel biology.</title>
        <authorList>
            <person name="Wiegand S."/>
            <person name="Jogler M."/>
            <person name="Boedeker C."/>
            <person name="Pinto D."/>
            <person name="Vollmers J."/>
            <person name="Rivas-Marin E."/>
            <person name="Kohn T."/>
            <person name="Peeters S.H."/>
            <person name="Heuer A."/>
            <person name="Rast P."/>
            <person name="Oberbeckmann S."/>
            <person name="Bunk B."/>
            <person name="Jeske O."/>
            <person name="Meyerdierks A."/>
            <person name="Storesund J.E."/>
            <person name="Kallscheuer N."/>
            <person name="Luecker S."/>
            <person name="Lage O.M."/>
            <person name="Pohl T."/>
            <person name="Merkel B.J."/>
            <person name="Hornburger P."/>
            <person name="Mueller R.-W."/>
            <person name="Bruemmer F."/>
            <person name="Labrenz M."/>
            <person name="Spormann A.M."/>
            <person name="Op den Camp H."/>
            <person name="Overmann J."/>
            <person name="Amann R."/>
            <person name="Jetten M.S.M."/>
            <person name="Mascher T."/>
            <person name="Medema M.H."/>
            <person name="Devos D.P."/>
            <person name="Kaster A.-K."/>
            <person name="Ovreas L."/>
            <person name="Rohde M."/>
            <person name="Galperin M.Y."/>
            <person name="Jogler C."/>
        </authorList>
    </citation>
    <scope>NUCLEOTIDE SEQUENCE [LARGE SCALE GENOMIC DNA]</scope>
    <source>
        <strain evidence="3 4">Pla133</strain>
    </source>
</reference>
<keyword evidence="3" id="KW-0436">Ligase</keyword>
<keyword evidence="2" id="KW-0472">Membrane</keyword>
<dbReference type="PROSITE" id="PS50005">
    <property type="entry name" value="TPR"/>
    <property type="match status" value="1"/>
</dbReference>
<dbReference type="KEGG" id="pbap:Pla133_41590"/>
<protein>
    <submittedName>
        <fullName evidence="3">O-Antigen ligase</fullName>
    </submittedName>
</protein>
<proteinExistence type="predicted"/>
<dbReference type="InterPro" id="IPR051533">
    <property type="entry name" value="WaaL-like"/>
</dbReference>
<feature type="transmembrane region" description="Helical" evidence="2">
    <location>
        <begin position="43"/>
        <end position="63"/>
    </location>
</feature>
<evidence type="ECO:0000256" key="2">
    <source>
        <dbReference type="SAM" id="Phobius"/>
    </source>
</evidence>
<sequence>MTPDPTTAPSRAGLAGTIALLAAPALLAWPLPRVVSGFDPLPLITGAGWATLSGLAAVVVIALSITRLPVGALLAVLPAIALVAGHFLGDQVPALENSAPLFTLGSGLAVFVAASCLDRGERHTLVKGLTIVSLLYTVPALLEAAVGASSVGLAGTLQNVGSTNQAALPGAIAGAWIGICRRGAWRWIGFTALGAFAVHAAVSPVIAGGLAAAAALVAAALGSPWCQEIRRMRGAFGSAAAMFVFVAMLSAFPHNDDSRADVGSGGPGVVLAVADIDPVEDATAPDDDLGGVGVRLRIWGALPAMVADAGPFGFGPGGFQRSFPPYRDPAEARASELNGELGAATEVEHAHNDWFEGFVELGWFGGLAWFAFLAACLAAACASITERAFGRAACAACGIAVLVNAAMHSNLIANPAASLQAMAVFGVVAGTRWGAPLGRGRARLVALAPVVVALAAPLAPWRLVTHGNALARSVRANLTLAQGGLGESEAAATRARATQALDAALVASGRTSSTALELALIDARRAGDSQLVAVLGERLHAVRPFSANAHTQRGLAAIAIGDLRAARIAFQEAAALRPHDPACAFNEVRVTLQSGLATAALDAARAAVARGALDSERVSALARDAQLGGWVGPQTARELLELAGKPLTPDDLIERADKLRDQSGTTPTVAALESMAQHLWGREHAQVGNYGIAVRSYRQAWRASCDAGQPGSPLLRLELAAAERLSGNPERAEVLLEASVPEGQVTLDLPHWAVGALAN</sequence>
<dbReference type="InterPro" id="IPR011990">
    <property type="entry name" value="TPR-like_helical_dom_sf"/>
</dbReference>
<feature type="transmembrane region" description="Helical" evidence="2">
    <location>
        <begin position="12"/>
        <end position="31"/>
    </location>
</feature>
<dbReference type="AlphaFoldDB" id="A0A518BPZ5"/>
<feature type="transmembrane region" description="Helical" evidence="2">
    <location>
        <begin position="442"/>
        <end position="463"/>
    </location>
</feature>
<dbReference type="Proteomes" id="UP000316921">
    <property type="component" value="Chromosome"/>
</dbReference>
<feature type="repeat" description="TPR" evidence="1">
    <location>
        <begin position="547"/>
        <end position="580"/>
    </location>
</feature>
<evidence type="ECO:0000313" key="3">
    <source>
        <dbReference type="EMBL" id="QDU69043.1"/>
    </source>
</evidence>
<evidence type="ECO:0000256" key="1">
    <source>
        <dbReference type="PROSITE-ProRule" id="PRU00339"/>
    </source>
</evidence>
<keyword evidence="2" id="KW-1133">Transmembrane helix</keyword>
<feature type="transmembrane region" description="Helical" evidence="2">
    <location>
        <begin position="70"/>
        <end position="88"/>
    </location>
</feature>
<dbReference type="PANTHER" id="PTHR37422">
    <property type="entry name" value="TEICHURONIC ACID BIOSYNTHESIS PROTEIN TUAE"/>
    <property type="match status" value="1"/>
</dbReference>
<gene>
    <name evidence="3" type="ORF">Pla133_41590</name>
</gene>
<dbReference type="EMBL" id="CP036287">
    <property type="protein sequence ID" value="QDU69043.1"/>
    <property type="molecule type" value="Genomic_DNA"/>
</dbReference>
<feature type="transmembrane region" description="Helical" evidence="2">
    <location>
        <begin position="388"/>
        <end position="406"/>
    </location>
</feature>
<name>A0A518BPZ5_9BACT</name>
<dbReference type="InterPro" id="IPR019734">
    <property type="entry name" value="TPR_rpt"/>
</dbReference>
<feature type="transmembrane region" description="Helical" evidence="2">
    <location>
        <begin position="196"/>
        <end position="222"/>
    </location>
</feature>
<keyword evidence="4" id="KW-1185">Reference proteome</keyword>
<feature type="transmembrane region" description="Helical" evidence="2">
    <location>
        <begin position="100"/>
        <end position="117"/>
    </location>
</feature>
<organism evidence="3 4">
    <name type="scientific">Engelhardtia mirabilis</name>
    <dbReference type="NCBI Taxonomy" id="2528011"/>
    <lineage>
        <taxon>Bacteria</taxon>
        <taxon>Pseudomonadati</taxon>
        <taxon>Planctomycetota</taxon>
        <taxon>Planctomycetia</taxon>
        <taxon>Planctomycetia incertae sedis</taxon>
        <taxon>Engelhardtia</taxon>
    </lineage>
</organism>
<dbReference type="SUPFAM" id="SSF48452">
    <property type="entry name" value="TPR-like"/>
    <property type="match status" value="1"/>
</dbReference>
<feature type="transmembrane region" description="Helical" evidence="2">
    <location>
        <begin position="234"/>
        <end position="252"/>
    </location>
</feature>
<feature type="transmembrane region" description="Helical" evidence="2">
    <location>
        <begin position="129"/>
        <end position="154"/>
    </location>
</feature>
<dbReference type="PANTHER" id="PTHR37422:SF23">
    <property type="entry name" value="TEICHURONIC ACID BIOSYNTHESIS PROTEIN TUAE"/>
    <property type="match status" value="1"/>
</dbReference>
<feature type="transmembrane region" description="Helical" evidence="2">
    <location>
        <begin position="412"/>
        <end position="430"/>
    </location>
</feature>
<dbReference type="RefSeq" id="WP_145068580.1">
    <property type="nucleotide sequence ID" value="NZ_CP036287.1"/>
</dbReference>
<dbReference type="Gene3D" id="1.25.40.10">
    <property type="entry name" value="Tetratricopeptide repeat domain"/>
    <property type="match status" value="1"/>
</dbReference>
<evidence type="ECO:0000313" key="4">
    <source>
        <dbReference type="Proteomes" id="UP000316921"/>
    </source>
</evidence>
<dbReference type="GO" id="GO:0016874">
    <property type="term" value="F:ligase activity"/>
    <property type="evidence" value="ECO:0007669"/>
    <property type="project" value="UniProtKB-KW"/>
</dbReference>
<keyword evidence="1" id="KW-0802">TPR repeat</keyword>
<accession>A0A518BPZ5</accession>
<feature type="transmembrane region" description="Helical" evidence="2">
    <location>
        <begin position="361"/>
        <end position="381"/>
    </location>
</feature>